<dbReference type="InterPro" id="IPR008271">
    <property type="entry name" value="Ser/Thr_kinase_AS"/>
</dbReference>
<dbReference type="PROSITE" id="PS50011">
    <property type="entry name" value="PROTEIN_KINASE_DOM"/>
    <property type="match status" value="1"/>
</dbReference>
<feature type="compositionally biased region" description="Basic and acidic residues" evidence="3">
    <location>
        <begin position="383"/>
        <end position="404"/>
    </location>
</feature>
<evidence type="ECO:0000313" key="6">
    <source>
        <dbReference type="Proteomes" id="UP001497744"/>
    </source>
</evidence>
<feature type="compositionally biased region" description="Basic and acidic residues" evidence="3">
    <location>
        <begin position="466"/>
        <end position="475"/>
    </location>
</feature>
<evidence type="ECO:0000313" key="5">
    <source>
        <dbReference type="EMBL" id="GIX62681.1"/>
    </source>
</evidence>
<keyword evidence="5" id="KW-0808">Transferase</keyword>
<proteinExistence type="predicted"/>
<dbReference type="InterPro" id="IPR011009">
    <property type="entry name" value="Kinase-like_dom_sf"/>
</dbReference>
<keyword evidence="6" id="KW-1185">Reference proteome</keyword>
<dbReference type="PANTHER" id="PTHR24055">
    <property type="entry name" value="MITOGEN-ACTIVATED PROTEIN KINASE"/>
    <property type="match status" value="1"/>
</dbReference>
<gene>
    <name evidence="5" type="ORF">BcabD6B2_21160</name>
</gene>
<organism evidence="5 6">
    <name type="scientific">Babesia caballi</name>
    <dbReference type="NCBI Taxonomy" id="5871"/>
    <lineage>
        <taxon>Eukaryota</taxon>
        <taxon>Sar</taxon>
        <taxon>Alveolata</taxon>
        <taxon>Apicomplexa</taxon>
        <taxon>Aconoidasida</taxon>
        <taxon>Piroplasmida</taxon>
        <taxon>Babesiidae</taxon>
        <taxon>Babesia</taxon>
    </lineage>
</organism>
<protein>
    <submittedName>
        <fullName evidence="5">Protein kinase domain containing protein</fullName>
    </submittedName>
</protein>
<dbReference type="GO" id="GO:0004672">
    <property type="term" value="F:protein kinase activity"/>
    <property type="evidence" value="ECO:0007669"/>
    <property type="project" value="InterPro"/>
</dbReference>
<feature type="region of interest" description="Disordered" evidence="3">
    <location>
        <begin position="444"/>
        <end position="497"/>
    </location>
</feature>
<dbReference type="InterPro" id="IPR000719">
    <property type="entry name" value="Prot_kinase_dom"/>
</dbReference>
<dbReference type="InterPro" id="IPR050117">
    <property type="entry name" value="MAPK"/>
</dbReference>
<evidence type="ECO:0000259" key="4">
    <source>
        <dbReference type="PROSITE" id="PS50011"/>
    </source>
</evidence>
<feature type="region of interest" description="Disordered" evidence="3">
    <location>
        <begin position="924"/>
        <end position="962"/>
    </location>
</feature>
<keyword evidence="1" id="KW-0547">Nucleotide-binding</keyword>
<dbReference type="PROSITE" id="PS00108">
    <property type="entry name" value="PROTEIN_KINASE_ST"/>
    <property type="match status" value="1"/>
</dbReference>
<dbReference type="SMART" id="SM00220">
    <property type="entry name" value="S_TKc"/>
    <property type="match status" value="1"/>
</dbReference>
<feature type="region of interest" description="Disordered" evidence="3">
    <location>
        <begin position="100"/>
        <end position="124"/>
    </location>
</feature>
<dbReference type="GO" id="GO:0005524">
    <property type="term" value="F:ATP binding"/>
    <property type="evidence" value="ECO:0007669"/>
    <property type="project" value="UniProtKB-KW"/>
</dbReference>
<dbReference type="Gene3D" id="1.10.510.10">
    <property type="entry name" value="Transferase(Phosphotransferase) domain 1"/>
    <property type="match status" value="1"/>
</dbReference>
<evidence type="ECO:0000256" key="1">
    <source>
        <dbReference type="ARBA" id="ARBA00022741"/>
    </source>
</evidence>
<feature type="compositionally biased region" description="Low complexity" evidence="3">
    <location>
        <begin position="444"/>
        <end position="464"/>
    </location>
</feature>
<dbReference type="Proteomes" id="UP001497744">
    <property type="component" value="Unassembled WGS sequence"/>
</dbReference>
<feature type="region of interest" description="Disordered" evidence="3">
    <location>
        <begin position="355"/>
        <end position="422"/>
    </location>
</feature>
<dbReference type="EMBL" id="BPLF01000002">
    <property type="protein sequence ID" value="GIX62681.1"/>
    <property type="molecule type" value="Genomic_DNA"/>
</dbReference>
<keyword evidence="5" id="KW-0418">Kinase</keyword>
<feature type="compositionally biased region" description="Basic and acidic residues" evidence="3">
    <location>
        <begin position="989"/>
        <end position="998"/>
    </location>
</feature>
<feature type="compositionally biased region" description="Basic and acidic residues" evidence="3">
    <location>
        <begin position="935"/>
        <end position="951"/>
    </location>
</feature>
<evidence type="ECO:0000256" key="2">
    <source>
        <dbReference type="ARBA" id="ARBA00022840"/>
    </source>
</evidence>
<name>A0AAV4LUC6_BABCB</name>
<accession>A0AAV4LUC6</accession>
<keyword evidence="2" id="KW-0067">ATP-binding</keyword>
<feature type="region of interest" description="Disordered" evidence="3">
    <location>
        <begin position="312"/>
        <end position="341"/>
    </location>
</feature>
<feature type="region of interest" description="Disordered" evidence="3">
    <location>
        <begin position="981"/>
        <end position="1005"/>
    </location>
</feature>
<evidence type="ECO:0000256" key="3">
    <source>
        <dbReference type="SAM" id="MobiDB-lite"/>
    </source>
</evidence>
<dbReference type="AlphaFoldDB" id="A0AAV4LUC6"/>
<dbReference type="SUPFAM" id="SSF56112">
    <property type="entry name" value="Protein kinase-like (PK-like)"/>
    <property type="match status" value="1"/>
</dbReference>
<dbReference type="RefSeq" id="XP_067714750.1">
    <property type="nucleotide sequence ID" value="XM_067858649.1"/>
</dbReference>
<sequence length="1252" mass="139180">MKEDTVSHRSNCLVPLSHLPAGNVEGREEVVEGTNSCDSFEVVVSYKVDSPRGGSHPVEQALSPALQPVAMQAGSPEFRSPMGSNGGQMDEENVVYTPGRGDVEEYCTPERKDSPRDPSMPDDVGEPAATNFINPINDATDAEMQRLRLNEFIRRRSVDIDIAAITRQVVARVLSDAAERHGVVTLTYDGDSSSTCSDLDEVDHEFEPIELEPHHLASLDESIVNLLDQVDGSELEVPWVSDPWEGATPLATSEIEAFNLAMRFVHIRDNKKHVIIFSDSSKYSRDVNSYAVEGAGARENNQTVFKESPIRDAQNENQEQQVAPAKNGTPKEEPAEGNQKDGAFGFLRKRARDQAKPGSALCWHHQIRSKSPSPENGAALSREPGEGAKRPMQSRRGDESEGRKRLAIGEFSNNGVNEGGLESAPYRVNSDIRTDQSNASLDLSLSYSRPSTSSSVQRGSSSIREGVAKRGRLVDTRNSPDLGGCLRPSRPKLPGDRLFDNSAQPVSDWSSETWGSFINVIHSRKRTLGHGSFSTVSFAFLRLTPSLQLGAGMPYLSSSTNNILNGALKEISNGGAAVAGEEQGGSSGQVQSADVDMVDQMCSIINENCTTCNNVRTLDCAVKSINDVFPQARFQYIREKEMMMHFHANVLKPIACRFQNNDRNRAYQLLMPKAQGDLFEMLKRLICHRTENTHSPLYITNQATGKQERRLIGLTETEVKFLFFQVLSGLAFIQMCFQGDIYRHSDVKLQNILVFCSSDDRLNPMRWRLCLADFGCSIMLHPTQHLEGAGLFRNLQETIAKEWRRHLCSQMTSFVRGTVRCNAPETLSYDRHGNARSNRNSNLLTTCRRNKLKAACTTEEKLPTPRLWLNNNVSEDMTRLSARSVAQVAGASGGDTAEYFAVDMRSDMWSAGIVLAELAKFGGTFPSASSTPTRRSAEAGERGSRKPAAEPRKHKAELTSTEHVMQRINSTLGRGIFCRSTSSVRQRRRPEVGRDRPHNSGGHSVLTDENLNLALAAEIAVKCDQDARMRQRNLQREYCWWEYPTFSEGFWSLLANLLSYKPRERYIAAEALGHAWFDSSDGGSRPIFEDIDSLMSLQHRHLPMEHFYYIGSSISPYQGLRRAPPAADGSPFTVKREALMHVENCDLTLESIGRYGKAGWVSHAWFAGPVHYRLRHLGEPGIVLPDYVAQICQRELSILESREKELFGVYGYVLSKLLTVKRRHVLSWADLMLARSVHLLGKSLMPLGAAPS</sequence>
<dbReference type="GeneID" id="94194162"/>
<reference evidence="5 6" key="1">
    <citation type="submission" date="2021-06" db="EMBL/GenBank/DDBJ databases">
        <title>Genome sequence of Babesia caballi.</title>
        <authorList>
            <person name="Yamagishi J."/>
            <person name="Kidaka T."/>
            <person name="Ochi A."/>
        </authorList>
    </citation>
    <scope>NUCLEOTIDE SEQUENCE [LARGE SCALE GENOMIC DNA]</scope>
    <source>
        <strain evidence="5">USDA-D6B2</strain>
    </source>
</reference>
<feature type="domain" description="Protein kinase" evidence="4">
    <location>
        <begin position="522"/>
        <end position="1077"/>
    </location>
</feature>
<comment type="caution">
    <text evidence="5">The sequence shown here is derived from an EMBL/GenBank/DDBJ whole genome shotgun (WGS) entry which is preliminary data.</text>
</comment>